<feature type="transmembrane region" description="Helical" evidence="6">
    <location>
        <begin position="214"/>
        <end position="235"/>
    </location>
</feature>
<reference evidence="8" key="1">
    <citation type="journal article" date="2019" name="Int. J. Syst. Evol. Microbiol.">
        <title>The Global Catalogue of Microorganisms (GCM) 10K type strain sequencing project: providing services to taxonomists for standard genome sequencing and annotation.</title>
        <authorList>
            <consortium name="The Broad Institute Genomics Platform"/>
            <consortium name="The Broad Institute Genome Sequencing Center for Infectious Disease"/>
            <person name="Wu L."/>
            <person name="Ma J."/>
        </authorList>
    </citation>
    <scope>NUCLEOTIDE SEQUENCE [LARGE SCALE GENOMIC DNA]</scope>
    <source>
        <strain evidence="8">JCM 11650</strain>
    </source>
</reference>
<evidence type="ECO:0000256" key="5">
    <source>
        <dbReference type="ARBA" id="ARBA00023136"/>
    </source>
</evidence>
<organism evidence="7 8">
    <name type="scientific">Comamonas nitrativorans</name>
    <dbReference type="NCBI Taxonomy" id="108437"/>
    <lineage>
        <taxon>Bacteria</taxon>
        <taxon>Pseudomonadati</taxon>
        <taxon>Pseudomonadota</taxon>
        <taxon>Betaproteobacteria</taxon>
        <taxon>Burkholderiales</taxon>
        <taxon>Comamonadaceae</taxon>
        <taxon>Comamonas</taxon>
    </lineage>
</organism>
<feature type="transmembrane region" description="Helical" evidence="6">
    <location>
        <begin position="161"/>
        <end position="181"/>
    </location>
</feature>
<feature type="transmembrane region" description="Helical" evidence="6">
    <location>
        <begin position="241"/>
        <end position="258"/>
    </location>
</feature>
<accession>A0ABV9H1M7</accession>
<evidence type="ECO:0000256" key="1">
    <source>
        <dbReference type="ARBA" id="ARBA00004141"/>
    </source>
</evidence>
<keyword evidence="8" id="KW-1185">Reference proteome</keyword>
<sequence>MLPSLVPTSSPPSRTVRVASYLLMAATLLLVMLQGLLPGLLCACLGFLLTRRIASLLDRLDRRAPAVVPRRWAQVTAAVLVGLAPLLLLSSALSHTRGYIMEAPQQYRELLNFLAHTILELQQKLPPDLGAQLPQGTEDIQRTIATYLATKAGMLASAGKAWLGGLLHAYVGLLIGLLAAVRPRLIPLAPLTASLRQRVTLMGDAFRQIVAAQFWIALFNTSLTAVFLLFILPLWDMRLPYTPALIGLTFVAGLIPIVGNLFCNLVLTLVGLSVSPTTAAACLGFLILIHKAEYVINAKVVGQRTHMAVWELLSVMFVAESVFGPAGLVAAPLFYAYLKKELEAAKLV</sequence>
<keyword evidence="4 6" id="KW-1133">Transmembrane helix</keyword>
<comment type="subcellular location">
    <subcellularLocation>
        <location evidence="1">Membrane</location>
        <topology evidence="1">Multi-pass membrane protein</topology>
    </subcellularLocation>
</comment>
<feature type="transmembrane region" description="Helical" evidence="6">
    <location>
        <begin position="71"/>
        <end position="93"/>
    </location>
</feature>
<evidence type="ECO:0000313" key="8">
    <source>
        <dbReference type="Proteomes" id="UP001595967"/>
    </source>
</evidence>
<evidence type="ECO:0000256" key="3">
    <source>
        <dbReference type="ARBA" id="ARBA00022692"/>
    </source>
</evidence>
<proteinExistence type="inferred from homology"/>
<comment type="similarity">
    <text evidence="2">Belongs to the autoinducer-2 exporter (AI-2E) (TC 2.A.86) family.</text>
</comment>
<evidence type="ECO:0000313" key="7">
    <source>
        <dbReference type="EMBL" id="MFC4623415.1"/>
    </source>
</evidence>
<dbReference type="EMBL" id="JBHSEW010000016">
    <property type="protein sequence ID" value="MFC4623415.1"/>
    <property type="molecule type" value="Genomic_DNA"/>
</dbReference>
<feature type="transmembrane region" description="Helical" evidence="6">
    <location>
        <begin position="265"/>
        <end position="289"/>
    </location>
</feature>
<dbReference type="Pfam" id="PF01594">
    <property type="entry name" value="AI-2E_transport"/>
    <property type="match status" value="1"/>
</dbReference>
<comment type="caution">
    <text evidence="7">The sequence shown here is derived from an EMBL/GenBank/DDBJ whole genome shotgun (WGS) entry which is preliminary data.</text>
</comment>
<feature type="transmembrane region" description="Helical" evidence="6">
    <location>
        <begin position="20"/>
        <end position="50"/>
    </location>
</feature>
<keyword evidence="3 6" id="KW-0812">Transmembrane</keyword>
<evidence type="ECO:0000256" key="2">
    <source>
        <dbReference type="ARBA" id="ARBA00009773"/>
    </source>
</evidence>
<evidence type="ECO:0000256" key="6">
    <source>
        <dbReference type="SAM" id="Phobius"/>
    </source>
</evidence>
<gene>
    <name evidence="7" type="ORF">ACFO3A_14545</name>
</gene>
<protein>
    <submittedName>
        <fullName evidence="7">AI-2E family transporter</fullName>
    </submittedName>
</protein>
<evidence type="ECO:0000256" key="4">
    <source>
        <dbReference type="ARBA" id="ARBA00022989"/>
    </source>
</evidence>
<dbReference type="Proteomes" id="UP001595967">
    <property type="component" value="Unassembled WGS sequence"/>
</dbReference>
<feature type="transmembrane region" description="Helical" evidence="6">
    <location>
        <begin position="309"/>
        <end position="338"/>
    </location>
</feature>
<dbReference type="InterPro" id="IPR002549">
    <property type="entry name" value="AI-2E-like"/>
</dbReference>
<dbReference type="RefSeq" id="WP_377727828.1">
    <property type="nucleotide sequence ID" value="NZ_JBHSEW010000016.1"/>
</dbReference>
<name>A0ABV9H1M7_9BURK</name>
<keyword evidence="5 6" id="KW-0472">Membrane</keyword>